<name>A0A1J5PIJ2_9ZZZZ</name>
<evidence type="ECO:0000313" key="1">
    <source>
        <dbReference type="EMBL" id="OIQ71310.1"/>
    </source>
</evidence>
<organism evidence="1">
    <name type="scientific">mine drainage metagenome</name>
    <dbReference type="NCBI Taxonomy" id="410659"/>
    <lineage>
        <taxon>unclassified sequences</taxon>
        <taxon>metagenomes</taxon>
        <taxon>ecological metagenomes</taxon>
    </lineage>
</organism>
<reference evidence="1" key="1">
    <citation type="submission" date="2016-10" db="EMBL/GenBank/DDBJ databases">
        <title>Sequence of Gallionella enrichment culture.</title>
        <authorList>
            <person name="Poehlein A."/>
            <person name="Muehling M."/>
            <person name="Daniel R."/>
        </authorList>
    </citation>
    <scope>NUCLEOTIDE SEQUENCE</scope>
</reference>
<comment type="caution">
    <text evidence="1">The sequence shown here is derived from an EMBL/GenBank/DDBJ whole genome shotgun (WGS) entry which is preliminary data.</text>
</comment>
<protein>
    <submittedName>
        <fullName evidence="1">Uncharacterized protein</fullName>
    </submittedName>
</protein>
<proteinExistence type="predicted"/>
<gene>
    <name evidence="1" type="ORF">GALL_470770</name>
</gene>
<dbReference type="AlphaFoldDB" id="A0A1J5PIJ2"/>
<dbReference type="EMBL" id="MLJW01003786">
    <property type="protein sequence ID" value="OIQ71310.1"/>
    <property type="molecule type" value="Genomic_DNA"/>
</dbReference>
<accession>A0A1J5PIJ2</accession>
<sequence length="195" mass="21634">MADKIPRTAEARLENFGDQLDDFVAHAVTVNIVEGLEVIEIAIRRREGRIRAEQPVDLLIDRHVAGQQGERIRVARCLHLEFAHQPQQIADQQQAAEHPLLGDQHAFGGMAKAGICNQVAGLMQAALDVQTQHVGTHDLRTGLVAEQIADMRPPQAIGQHIAVEDSQRAARRVDNRNRHQVRLQVEAAQHLLQPA</sequence>